<dbReference type="RefSeq" id="WP_103321674.1">
    <property type="nucleotide sequence ID" value="NZ_PPTF01000085.1"/>
</dbReference>
<dbReference type="Gene3D" id="3.30.70.1070">
    <property type="entry name" value="Sporulation related repeat"/>
    <property type="match status" value="1"/>
</dbReference>
<evidence type="ECO:0000256" key="2">
    <source>
        <dbReference type="SAM" id="Phobius"/>
    </source>
</evidence>
<keyword evidence="2" id="KW-1133">Transmembrane helix</keyword>
<dbReference type="EMBL" id="PPTF01000085">
    <property type="protein sequence ID" value="POA97064.1"/>
    <property type="molecule type" value="Genomic_DNA"/>
</dbReference>
<evidence type="ECO:0000313" key="5">
    <source>
        <dbReference type="Proteomes" id="UP000236416"/>
    </source>
</evidence>
<feature type="transmembrane region" description="Helical" evidence="2">
    <location>
        <begin position="20"/>
        <end position="38"/>
    </location>
</feature>
<evidence type="ECO:0000259" key="3">
    <source>
        <dbReference type="PROSITE" id="PS51724"/>
    </source>
</evidence>
<feature type="region of interest" description="Disordered" evidence="1">
    <location>
        <begin position="95"/>
        <end position="151"/>
    </location>
</feature>
<accession>A0A2K4MIZ8</accession>
<evidence type="ECO:0000313" key="4">
    <source>
        <dbReference type="EMBL" id="POA97064.1"/>
    </source>
</evidence>
<proteinExistence type="predicted"/>
<dbReference type="GO" id="GO:0042834">
    <property type="term" value="F:peptidoglycan binding"/>
    <property type="evidence" value="ECO:0007669"/>
    <property type="project" value="InterPro"/>
</dbReference>
<gene>
    <name evidence="4" type="ORF">C2134_19120</name>
</gene>
<protein>
    <submittedName>
        <fullName evidence="4">SPOR domain-containing protein</fullName>
    </submittedName>
</protein>
<reference evidence="4 5" key="1">
    <citation type="submission" date="2018-01" db="EMBL/GenBank/DDBJ databases">
        <title>Genomic Sequence of Chromobacterium MWU13-2610 from wild cranberry bogs within the Cape Cod National Seashore.</title>
        <authorList>
            <person name="O'Hara-Hanley K."/>
            <person name="Soby S."/>
            <person name="Harrison A."/>
        </authorList>
    </citation>
    <scope>NUCLEOTIDE SEQUENCE [LARGE SCALE GENOMIC DNA]</scope>
    <source>
        <strain evidence="4 5">MWU13-2610</strain>
    </source>
</reference>
<dbReference type="PANTHER" id="PTHR38687">
    <property type="entry name" value="CELL DIVISION PROTEIN DEDD-RELATED"/>
    <property type="match status" value="1"/>
</dbReference>
<dbReference type="InterPro" id="IPR036680">
    <property type="entry name" value="SPOR-like_sf"/>
</dbReference>
<dbReference type="SUPFAM" id="SSF110997">
    <property type="entry name" value="Sporulation related repeat"/>
    <property type="match status" value="1"/>
</dbReference>
<dbReference type="InterPro" id="IPR052521">
    <property type="entry name" value="Cell_div_SPOR-domain"/>
</dbReference>
<dbReference type="InterPro" id="IPR007730">
    <property type="entry name" value="SPOR-like_dom"/>
</dbReference>
<dbReference type="GO" id="GO:0032153">
    <property type="term" value="C:cell division site"/>
    <property type="evidence" value="ECO:0007669"/>
    <property type="project" value="TreeGrafter"/>
</dbReference>
<dbReference type="GO" id="GO:0030428">
    <property type="term" value="C:cell septum"/>
    <property type="evidence" value="ECO:0007669"/>
    <property type="project" value="TreeGrafter"/>
</dbReference>
<comment type="caution">
    <text evidence="4">The sequence shown here is derived from an EMBL/GenBank/DDBJ whole genome shotgun (WGS) entry which is preliminary data.</text>
</comment>
<dbReference type="PROSITE" id="PS51724">
    <property type="entry name" value="SPOR"/>
    <property type="match status" value="1"/>
</dbReference>
<sequence length="245" mass="25316">MALSSQDELILLRKRARRRLVGAVVLVSIATAVLWKVVGHLPEQQMKPESIEIMGAASEPAASAPAAAVKHAASQAVAEAAPAAASATELPANLSTITAPTPPAEKPAPAAVAPAPKAEPKPQPAKPEAKPERKPEAPKTESKPRQADPAAILEGRFDPDAHAVKSEPAHGKSVIQLAALSDQAKVDALRGKLSAIGVTAHFSKVQTSKGEVTRVRVGPFASQAEAQQALQKLAHAGINGIIINK</sequence>
<dbReference type="Proteomes" id="UP000236416">
    <property type="component" value="Unassembled WGS sequence"/>
</dbReference>
<feature type="domain" description="SPOR" evidence="3">
    <location>
        <begin position="167"/>
        <end position="245"/>
    </location>
</feature>
<evidence type="ECO:0000256" key="1">
    <source>
        <dbReference type="SAM" id="MobiDB-lite"/>
    </source>
</evidence>
<dbReference type="PANTHER" id="PTHR38687:SF1">
    <property type="entry name" value="CELL DIVISION PROTEIN DEDD"/>
    <property type="match status" value="1"/>
</dbReference>
<name>A0A2K4MIZ8_9NEIS</name>
<organism evidence="4 5">
    <name type="scientific">Chromobacterium sinusclupearum</name>
    <dbReference type="NCBI Taxonomy" id="2077146"/>
    <lineage>
        <taxon>Bacteria</taxon>
        <taxon>Pseudomonadati</taxon>
        <taxon>Pseudomonadota</taxon>
        <taxon>Betaproteobacteria</taxon>
        <taxon>Neisseriales</taxon>
        <taxon>Chromobacteriaceae</taxon>
        <taxon>Chromobacterium</taxon>
    </lineage>
</organism>
<dbReference type="AlphaFoldDB" id="A0A2K4MIZ8"/>
<dbReference type="GO" id="GO:0032506">
    <property type="term" value="P:cytokinetic process"/>
    <property type="evidence" value="ECO:0007669"/>
    <property type="project" value="TreeGrafter"/>
</dbReference>
<feature type="compositionally biased region" description="Low complexity" evidence="1">
    <location>
        <begin position="107"/>
        <end position="116"/>
    </location>
</feature>
<keyword evidence="2" id="KW-0472">Membrane</keyword>
<keyword evidence="5" id="KW-1185">Reference proteome</keyword>
<dbReference type="Pfam" id="PF05036">
    <property type="entry name" value="SPOR"/>
    <property type="match status" value="1"/>
</dbReference>
<keyword evidence="2" id="KW-0812">Transmembrane</keyword>
<feature type="compositionally biased region" description="Basic and acidic residues" evidence="1">
    <location>
        <begin position="127"/>
        <end position="146"/>
    </location>
</feature>